<accession>A0A1G2UYJ1</accession>
<feature type="region of interest" description="Disordered" evidence="2">
    <location>
        <begin position="79"/>
        <end position="99"/>
    </location>
</feature>
<dbReference type="InterPro" id="IPR012640">
    <property type="entry name" value="Membr_lipoprot_lipid_attach_CS"/>
</dbReference>
<comment type="caution">
    <text evidence="4">The sequence shown here is derived from an EMBL/GenBank/DDBJ whole genome shotgun (WGS) entry which is preliminary data.</text>
</comment>
<evidence type="ECO:0000313" key="4">
    <source>
        <dbReference type="EMBL" id="OHB14460.1"/>
    </source>
</evidence>
<name>A0A1G2UYJ1_9BACT</name>
<sequence length="119" mass="13030">MRKLFLALLLAVAVSGCARQLVIYNACDGSWVRVRDGRGNLLVDRLNYGLEATVDVRGYQGSTVEFLAAGFELGTNRPLGSATTSRSIPRSGGPTGPSQIYPWEIRYLYTTDRDGGCRR</sequence>
<organism evidence="4 5">
    <name type="scientific">Candidatus Zambryskibacteria bacterium RIFCSPLOWO2_12_FULL_45_14</name>
    <dbReference type="NCBI Taxonomy" id="1802778"/>
    <lineage>
        <taxon>Bacteria</taxon>
        <taxon>Candidatus Zambryskiibacteriota</taxon>
    </lineage>
</organism>
<reference evidence="4 5" key="1">
    <citation type="journal article" date="2016" name="Nat. Commun.">
        <title>Thousands of microbial genomes shed light on interconnected biogeochemical processes in an aquifer system.</title>
        <authorList>
            <person name="Anantharaman K."/>
            <person name="Brown C.T."/>
            <person name="Hug L.A."/>
            <person name="Sharon I."/>
            <person name="Castelle C.J."/>
            <person name="Probst A.J."/>
            <person name="Thomas B.C."/>
            <person name="Singh A."/>
            <person name="Wilkins M.J."/>
            <person name="Karaoz U."/>
            <person name="Brodie E.L."/>
            <person name="Williams K.H."/>
            <person name="Hubbard S.S."/>
            <person name="Banfield J.F."/>
        </authorList>
    </citation>
    <scope>NUCLEOTIDE SEQUENCE [LARGE SCALE GENOMIC DNA]</scope>
</reference>
<dbReference type="EMBL" id="MHWV01000005">
    <property type="protein sequence ID" value="OHB14460.1"/>
    <property type="molecule type" value="Genomic_DNA"/>
</dbReference>
<evidence type="ECO:0000313" key="5">
    <source>
        <dbReference type="Proteomes" id="UP000178288"/>
    </source>
</evidence>
<gene>
    <name evidence="4" type="ORF">A3G05_02580</name>
</gene>
<feature type="chain" id="PRO_5009584786" description="Lipoprotein" evidence="3">
    <location>
        <begin position="19"/>
        <end position="119"/>
    </location>
</feature>
<dbReference type="PROSITE" id="PS51257">
    <property type="entry name" value="PROKAR_LIPOPROTEIN"/>
    <property type="match status" value="1"/>
</dbReference>
<dbReference type="Proteomes" id="UP000178288">
    <property type="component" value="Unassembled WGS sequence"/>
</dbReference>
<dbReference type="Pfam" id="PF08139">
    <property type="entry name" value="LPAM_1"/>
    <property type="match status" value="1"/>
</dbReference>
<keyword evidence="1 3" id="KW-0732">Signal</keyword>
<evidence type="ECO:0000256" key="1">
    <source>
        <dbReference type="ARBA" id="ARBA00022729"/>
    </source>
</evidence>
<evidence type="ECO:0008006" key="6">
    <source>
        <dbReference type="Google" id="ProtNLM"/>
    </source>
</evidence>
<protein>
    <recommendedName>
        <fullName evidence="6">Lipoprotein</fullName>
    </recommendedName>
</protein>
<feature type="signal peptide" evidence="3">
    <location>
        <begin position="1"/>
        <end position="18"/>
    </location>
</feature>
<dbReference type="AlphaFoldDB" id="A0A1G2UYJ1"/>
<proteinExistence type="predicted"/>
<evidence type="ECO:0000256" key="3">
    <source>
        <dbReference type="SAM" id="SignalP"/>
    </source>
</evidence>
<evidence type="ECO:0000256" key="2">
    <source>
        <dbReference type="SAM" id="MobiDB-lite"/>
    </source>
</evidence>